<keyword evidence="2" id="KW-1185">Reference proteome</keyword>
<organism evidence="1 2">
    <name type="scientific">Citrus sinensis</name>
    <name type="common">Sweet orange</name>
    <name type="synonym">Citrus aurantium var. sinensis</name>
    <dbReference type="NCBI Taxonomy" id="2711"/>
    <lineage>
        <taxon>Eukaryota</taxon>
        <taxon>Viridiplantae</taxon>
        <taxon>Streptophyta</taxon>
        <taxon>Embryophyta</taxon>
        <taxon>Tracheophyta</taxon>
        <taxon>Spermatophyta</taxon>
        <taxon>Magnoliopsida</taxon>
        <taxon>eudicotyledons</taxon>
        <taxon>Gunneridae</taxon>
        <taxon>Pentapetalae</taxon>
        <taxon>rosids</taxon>
        <taxon>malvids</taxon>
        <taxon>Sapindales</taxon>
        <taxon>Rutaceae</taxon>
        <taxon>Aurantioideae</taxon>
        <taxon>Citrus</taxon>
    </lineage>
</organism>
<name>A0ACB8K9N6_CITSI</name>
<proteinExistence type="predicted"/>
<dbReference type="Proteomes" id="UP000829398">
    <property type="component" value="Chromosome 5"/>
</dbReference>
<dbReference type="EMBL" id="CM039174">
    <property type="protein sequence ID" value="KAH9751098.1"/>
    <property type="molecule type" value="Genomic_DNA"/>
</dbReference>
<reference evidence="2" key="1">
    <citation type="journal article" date="2023" name="Hortic. Res.">
        <title>A chromosome-level phased genome enabling allele-level studies in sweet orange: a case study on citrus Huanglongbing tolerance.</title>
        <authorList>
            <person name="Wu B."/>
            <person name="Yu Q."/>
            <person name="Deng Z."/>
            <person name="Duan Y."/>
            <person name="Luo F."/>
            <person name="Gmitter F. Jr."/>
        </authorList>
    </citation>
    <scope>NUCLEOTIDE SEQUENCE [LARGE SCALE GENOMIC DNA]</scope>
    <source>
        <strain evidence="2">cv. Valencia</strain>
    </source>
</reference>
<evidence type="ECO:0000313" key="1">
    <source>
        <dbReference type="EMBL" id="KAH9751098.1"/>
    </source>
</evidence>
<protein>
    <submittedName>
        <fullName evidence="1">SWIM-type domain-containing protein</fullName>
    </submittedName>
</protein>
<sequence>MPPLELVIFFRGTRKNLGLLELDCTVVKIKEAAVNITSPYGLDSTSKIMLNATNPENKMKVALDSEFALEFLCKIHQIVGVSTLTVEVVPVLHPQFQDSSLLQALLINLRVVLPDELITQLNESVDGNASVGGQTVVGRQAAVGEQVVVGADKSDEDAWLSDYSDRRADSDDDDVNMEFMETEFDDVVEPKPIVDEGSEDSGDHQRGESSELESDSDDNLSDSNKEVRRLVDSSDDDVELGTVQLTNYLQQHEYKVGADGKHRLKLGHVFRDVGHFREILHEVMVRKRFAIKTVYSEPRRFVGTCKEANCPWYVSGAKLNDGTGFILREYNKNHECRLTNKTVKVTSAWVASKIKGQVAVYPNVKIDILKNHVQETYGLKIGKLTLYRARAKARLEVFGDHSRGYKILFDYATAIHKADPGVICKVLCDAISIPNKVLFQRFFVAFLAQKNAYLNGCRLFIGVDGCHLKGKYSGVLLAAIGIDGNNGIVPLALCVCEIENTETWGWFMENLNNYLDDGRQSFAGAQLKQLFWKAAKSRNKHDFDEAMAEIKAKKEAAFEWLERELHSYNWSMHTYDRNCMVDRTDNNASECFNNWILAYRDRPCLTMLEEIRCRLMKRFTKRRNEAATWKKQLTPKVLKDLDKKNKIVQKMIVQASGDLNFQVMDRGYNPPRRFIVKLESRTCDCGYWEIAGLPCQHAMAAMGYARHQVQEYVPTCFSRQAYLSTYSVMFSPLPDQCTWEPTGRPLIEPPIVERKIGRPKKSRKRAANKPQKEKRKFFVICSFCGGSNHNVRSCPLRPSVARSNRARNNNFQASTTSNQPLNASQQARLRRKQAAAAKSIGSGQPAATASETARKIPSGPGQSLNAGTKKRRALRGAGTRQRQSSPGLNQSQNPSQASIITGYMRASIVNHCQNLHLFNLHDQNIALGFCGVVETIAHSCMPHQQYLGMHLIFLYGCPLAAELEL</sequence>
<comment type="caution">
    <text evidence="1">The sequence shown here is derived from an EMBL/GenBank/DDBJ whole genome shotgun (WGS) entry which is preliminary data.</text>
</comment>
<evidence type="ECO:0000313" key="2">
    <source>
        <dbReference type="Proteomes" id="UP000829398"/>
    </source>
</evidence>
<gene>
    <name evidence="1" type="ORF">KPL71_014151</name>
</gene>
<accession>A0ACB8K9N6</accession>